<dbReference type="Gene3D" id="1.10.3720.10">
    <property type="entry name" value="MetI-like"/>
    <property type="match status" value="1"/>
</dbReference>
<dbReference type="FunFam" id="3.40.50.300:FF:000016">
    <property type="entry name" value="Oligopeptide ABC transporter ATP-binding component"/>
    <property type="match status" value="1"/>
</dbReference>
<feature type="domain" description="ABC transmembrane type-1" evidence="13">
    <location>
        <begin position="93"/>
        <end position="282"/>
    </location>
</feature>
<dbReference type="PANTHER" id="PTHR43297:SF2">
    <property type="entry name" value="DIPEPTIDE TRANSPORT ATP-BINDING PROTEIN DPPD"/>
    <property type="match status" value="1"/>
</dbReference>
<comment type="similarity">
    <text evidence="3">Belongs to the ABC transporter superfamily.</text>
</comment>
<dbReference type="Pfam" id="PF00005">
    <property type="entry name" value="ABC_tran"/>
    <property type="match status" value="1"/>
</dbReference>
<evidence type="ECO:0000256" key="9">
    <source>
        <dbReference type="ARBA" id="ARBA00022989"/>
    </source>
</evidence>
<evidence type="ECO:0000256" key="7">
    <source>
        <dbReference type="ARBA" id="ARBA00022741"/>
    </source>
</evidence>
<dbReference type="PROSITE" id="PS00211">
    <property type="entry name" value="ABC_TRANSPORTER_1"/>
    <property type="match status" value="1"/>
</dbReference>
<dbReference type="SUPFAM" id="SSF52540">
    <property type="entry name" value="P-loop containing nucleoside triphosphate hydrolases"/>
    <property type="match status" value="1"/>
</dbReference>
<comment type="similarity">
    <text evidence="11">Belongs to the binding-protein-dependent transport system permease family.</text>
</comment>
<keyword evidence="8" id="KW-0067">ATP-binding</keyword>
<feature type="domain" description="ABC transporter" evidence="12">
    <location>
        <begin position="327"/>
        <end position="576"/>
    </location>
</feature>
<dbReference type="Pfam" id="PF00528">
    <property type="entry name" value="BPD_transp_1"/>
    <property type="match status" value="1"/>
</dbReference>
<evidence type="ECO:0000313" key="14">
    <source>
        <dbReference type="EMBL" id="OKL45652.1"/>
    </source>
</evidence>
<comment type="caution">
    <text evidence="14">The sequence shown here is derived from an EMBL/GenBank/DDBJ whole genome shotgun (WGS) entry which is preliminary data.</text>
</comment>
<dbReference type="InterPro" id="IPR027417">
    <property type="entry name" value="P-loop_NTPase"/>
</dbReference>
<evidence type="ECO:0000259" key="12">
    <source>
        <dbReference type="PROSITE" id="PS50893"/>
    </source>
</evidence>
<dbReference type="CDD" id="cd06261">
    <property type="entry name" value="TM_PBP2"/>
    <property type="match status" value="1"/>
</dbReference>
<feature type="transmembrane region" description="Helical" evidence="11">
    <location>
        <begin position="21"/>
        <end position="49"/>
    </location>
</feature>
<evidence type="ECO:0000256" key="2">
    <source>
        <dbReference type="ARBA" id="ARBA00004651"/>
    </source>
</evidence>
<dbReference type="InterPro" id="IPR035906">
    <property type="entry name" value="MetI-like_sf"/>
</dbReference>
<evidence type="ECO:0000256" key="4">
    <source>
        <dbReference type="ARBA" id="ARBA00022448"/>
    </source>
</evidence>
<dbReference type="SUPFAM" id="SSF161098">
    <property type="entry name" value="MetI-like"/>
    <property type="match status" value="1"/>
</dbReference>
<dbReference type="Pfam" id="PF08352">
    <property type="entry name" value="oligo_HPY"/>
    <property type="match status" value="1"/>
</dbReference>
<reference evidence="14 15" key="1">
    <citation type="submission" date="2016-03" db="EMBL/GenBank/DDBJ databases">
        <title>Genome sequence of Nesiotobacter sp. nov., a moderately halophilic alphaproteobacterium isolated from the Yellow Sea, China.</title>
        <authorList>
            <person name="Zhang G."/>
            <person name="Zhang R."/>
        </authorList>
    </citation>
    <scope>NUCLEOTIDE SEQUENCE [LARGE SCALE GENOMIC DNA]</scope>
    <source>
        <strain evidence="14 15">WB1-6</strain>
    </source>
</reference>
<dbReference type="GO" id="GO:0005524">
    <property type="term" value="F:ATP binding"/>
    <property type="evidence" value="ECO:0007669"/>
    <property type="project" value="UniProtKB-KW"/>
</dbReference>
<feature type="transmembrane region" description="Helical" evidence="11">
    <location>
        <begin position="256"/>
        <end position="282"/>
    </location>
</feature>
<feature type="transmembrane region" description="Helical" evidence="11">
    <location>
        <begin position="133"/>
        <end position="153"/>
    </location>
</feature>
<keyword evidence="9 11" id="KW-1133">Transmembrane helix</keyword>
<dbReference type="STRING" id="197461.A3843_01585"/>
<dbReference type="InterPro" id="IPR003439">
    <property type="entry name" value="ABC_transporter-like_ATP-bd"/>
</dbReference>
<dbReference type="InterPro" id="IPR017871">
    <property type="entry name" value="ABC_transporter-like_CS"/>
</dbReference>
<keyword evidence="10 11" id="KW-0472">Membrane</keyword>
<dbReference type="GO" id="GO:0015833">
    <property type="term" value="P:peptide transport"/>
    <property type="evidence" value="ECO:0007669"/>
    <property type="project" value="InterPro"/>
</dbReference>
<evidence type="ECO:0000256" key="10">
    <source>
        <dbReference type="ARBA" id="ARBA00023136"/>
    </source>
</evidence>
<dbReference type="InterPro" id="IPR013563">
    <property type="entry name" value="Oligopep_ABC_C"/>
</dbReference>
<dbReference type="Gene3D" id="3.40.50.300">
    <property type="entry name" value="P-loop containing nucleotide triphosphate hydrolases"/>
    <property type="match status" value="1"/>
</dbReference>
<dbReference type="GO" id="GO:0005886">
    <property type="term" value="C:plasma membrane"/>
    <property type="evidence" value="ECO:0007669"/>
    <property type="project" value="UniProtKB-SubCell"/>
</dbReference>
<keyword evidence="5" id="KW-1003">Cell membrane</keyword>
<evidence type="ECO:0000256" key="1">
    <source>
        <dbReference type="ARBA" id="ARBA00004417"/>
    </source>
</evidence>
<dbReference type="GO" id="GO:0055085">
    <property type="term" value="P:transmembrane transport"/>
    <property type="evidence" value="ECO:0007669"/>
    <property type="project" value="InterPro"/>
</dbReference>
<evidence type="ECO:0000256" key="6">
    <source>
        <dbReference type="ARBA" id="ARBA00022692"/>
    </source>
</evidence>
<accession>A0A1U7JLT5</accession>
<evidence type="ECO:0000259" key="13">
    <source>
        <dbReference type="PROSITE" id="PS50928"/>
    </source>
</evidence>
<keyword evidence="15" id="KW-1185">Reference proteome</keyword>
<feature type="transmembrane region" description="Helical" evidence="11">
    <location>
        <begin position="206"/>
        <end position="227"/>
    </location>
</feature>
<dbReference type="CDD" id="cd03257">
    <property type="entry name" value="ABC_NikE_OppD_transporters"/>
    <property type="match status" value="1"/>
</dbReference>
<evidence type="ECO:0000313" key="15">
    <source>
        <dbReference type="Proteomes" id="UP000185783"/>
    </source>
</evidence>
<dbReference type="InterPro" id="IPR000515">
    <property type="entry name" value="MetI-like"/>
</dbReference>
<proteinExistence type="inferred from homology"/>
<evidence type="ECO:0000256" key="5">
    <source>
        <dbReference type="ARBA" id="ARBA00022475"/>
    </source>
</evidence>
<evidence type="ECO:0000256" key="11">
    <source>
        <dbReference type="RuleBase" id="RU363032"/>
    </source>
</evidence>
<keyword evidence="6 11" id="KW-0812">Transmembrane</keyword>
<dbReference type="SMART" id="SM00382">
    <property type="entry name" value="AAA"/>
    <property type="match status" value="1"/>
</dbReference>
<dbReference type="PROSITE" id="PS50928">
    <property type="entry name" value="ABC_TM1"/>
    <property type="match status" value="1"/>
</dbReference>
<dbReference type="RefSeq" id="WP_028483032.1">
    <property type="nucleotide sequence ID" value="NZ_LVVZ01000004.1"/>
</dbReference>
<name>A0A1U7JLT5_9HYPH</name>
<evidence type="ECO:0000256" key="3">
    <source>
        <dbReference type="ARBA" id="ARBA00005417"/>
    </source>
</evidence>
<comment type="subcellular location">
    <subcellularLocation>
        <location evidence="1">Cell inner membrane</location>
        <topology evidence="1">Peripheral membrane protein</topology>
    </subcellularLocation>
    <subcellularLocation>
        <location evidence="2 11">Cell membrane</location>
        <topology evidence="2 11">Multi-pass membrane protein</topology>
    </subcellularLocation>
</comment>
<evidence type="ECO:0000256" key="8">
    <source>
        <dbReference type="ARBA" id="ARBA00022840"/>
    </source>
</evidence>
<dbReference type="InterPro" id="IPR003593">
    <property type="entry name" value="AAA+_ATPase"/>
</dbReference>
<dbReference type="Proteomes" id="UP000185783">
    <property type="component" value="Unassembled WGS sequence"/>
</dbReference>
<dbReference type="AlphaFoldDB" id="A0A1U7JLT5"/>
<gene>
    <name evidence="14" type="ORF">A3843_01585</name>
</gene>
<dbReference type="InterPro" id="IPR050388">
    <property type="entry name" value="ABC_Ni/Peptide_Import"/>
</dbReference>
<keyword evidence="7" id="KW-0547">Nucleotide-binding</keyword>
<keyword evidence="4 11" id="KW-0813">Transport</keyword>
<dbReference type="EMBL" id="LVVZ01000004">
    <property type="protein sequence ID" value="OKL45652.1"/>
    <property type="molecule type" value="Genomic_DNA"/>
</dbReference>
<protein>
    <submittedName>
        <fullName evidence="14">Peptide ABC transporter permease</fullName>
    </submittedName>
</protein>
<organism evidence="14 15">
    <name type="scientific">Pseudovibrio exalbescens</name>
    <dbReference type="NCBI Taxonomy" id="197461"/>
    <lineage>
        <taxon>Bacteria</taxon>
        <taxon>Pseudomonadati</taxon>
        <taxon>Pseudomonadota</taxon>
        <taxon>Alphaproteobacteria</taxon>
        <taxon>Hyphomicrobiales</taxon>
        <taxon>Stappiaceae</taxon>
        <taxon>Pseudovibrio</taxon>
    </lineage>
</organism>
<sequence>MTAVADSTVKTKSRSKSSRPGTIALLLNNTLAATGLALLVLVCLIALAAPILPLPDPDVTAPAQRLLPPLSPDHLLGTDHLGRDLLSRLVWGTRVSLAVGLSATFIAAFFGSLIGLVAGYAGGRVDNVLMRGIDMVMAFPYILLALAIVAVLGPGLLNALYAIALVNIPFFARNIRGVALGLARREFVDAARLSGKTPIQILFTEILPNVMPVIVVTMSTTVGWMILETAGLSFLGLGAQPPQADLGSMLGEGRKILFTAPHVSIVPGLMIFVLVMSINLFGDGIRDVLDPRLRAGSLTRPVARTAVTRDPGKPVPAPGAEDRLLDIRGMKTEFQIGSSIYKAVGGVDLHLKEGECLGVVGESGSGKSVTAMSVMGMVPTPPGRIVEGAAYLDGEDLFAASDQRIRDLRGGSVAYVFQDPLSTLHPLFSIGHQLVEAIQAHQSLTKSQAQERAVELLSLVRIPNPKDRLSAYPHELSGGMRQRVCIAMALANQTKVIIADEPTTALDVTVQSQILSLLNRLRRERNAAILFITHDFGVVSALCDRVAVMYAGRIVETGTTEEVLNSPQHPYTAKLIECVPVLGEPDRRLDAIEGRPPLVNNLPDGCAFADRCPRVQAACRTADIDLVMSTPERGVRCLFPLKEDTKI</sequence>
<dbReference type="NCBIfam" id="TIGR01727">
    <property type="entry name" value="oligo_HPY"/>
    <property type="match status" value="1"/>
</dbReference>
<dbReference type="PROSITE" id="PS50893">
    <property type="entry name" value="ABC_TRANSPORTER_2"/>
    <property type="match status" value="1"/>
</dbReference>
<dbReference type="GO" id="GO:0016887">
    <property type="term" value="F:ATP hydrolysis activity"/>
    <property type="evidence" value="ECO:0007669"/>
    <property type="project" value="InterPro"/>
</dbReference>
<feature type="transmembrane region" description="Helical" evidence="11">
    <location>
        <begin position="95"/>
        <end position="121"/>
    </location>
</feature>
<dbReference type="PANTHER" id="PTHR43297">
    <property type="entry name" value="OLIGOPEPTIDE TRANSPORT ATP-BINDING PROTEIN APPD"/>
    <property type="match status" value="1"/>
</dbReference>